<sequence>MDPCPFVRLTVGNLALRIPVASKAARSVIHPSSSPCFCKIKLKNFPVYTAVVPFFPPESHNLELQTLAATFHLSKSHLEKLVAKSLFAGKLCLKISIFTGRRGSSCGLSSGKLLGKVIVPLDLAGTESKACVYHNGWITVGKDADKSSSSAQFHLNVKAEPDPRFVFQFDGEPVCSPQVFQIQGNIRQPVFTCKFSLRSTTAGDQNQKHVLIHCNVLCFKCGLIHQTVEVDSISCSNRKINPPFSIVCFRSLQSEPSGSRGWLSSFGSERERPGKERKGWSVTVHDLSGSPVAAASMVTPFVASPGSDRVSRSNPGCWLILRPGDGTWKPWGRLEAWRERGAHDGLGYRFELIPDSAAAGVVLAESTLSSSKGGKFVIDIGAGNGGGSGRKSNVTSPVCSPRGSGDFGYGLWPYCAYKGFVMAATVEGEGRRKAAAMMVEVSVQHVNCTEDAAAFVALSAAIDLSIDACRLFSQRLRKELCQPEDLV</sequence>
<dbReference type="Gramene" id="KVH99658">
    <property type="protein sequence ID" value="KVH99658"/>
    <property type="gene ID" value="Ccrd_022107"/>
</dbReference>
<dbReference type="AlphaFoldDB" id="A0A103XZC4"/>
<keyword evidence="3" id="KW-1185">Reference proteome</keyword>
<evidence type="ECO:0000313" key="3">
    <source>
        <dbReference type="Proteomes" id="UP000243975"/>
    </source>
</evidence>
<proteinExistence type="predicted"/>
<accession>A0A103XZC4</accession>
<organism evidence="2 3">
    <name type="scientific">Cynara cardunculus var. scolymus</name>
    <name type="common">Globe artichoke</name>
    <name type="synonym">Cynara scolymus</name>
    <dbReference type="NCBI Taxonomy" id="59895"/>
    <lineage>
        <taxon>Eukaryota</taxon>
        <taxon>Viridiplantae</taxon>
        <taxon>Streptophyta</taxon>
        <taxon>Embryophyta</taxon>
        <taxon>Tracheophyta</taxon>
        <taxon>Spermatophyta</taxon>
        <taxon>Magnoliopsida</taxon>
        <taxon>eudicotyledons</taxon>
        <taxon>Gunneridae</taxon>
        <taxon>Pentapetalae</taxon>
        <taxon>asterids</taxon>
        <taxon>campanulids</taxon>
        <taxon>Asterales</taxon>
        <taxon>Asteraceae</taxon>
        <taxon>Carduoideae</taxon>
        <taxon>Cardueae</taxon>
        <taxon>Carduinae</taxon>
        <taxon>Cynara</taxon>
    </lineage>
</organism>
<dbReference type="InterPro" id="IPR010410">
    <property type="entry name" value="DUF1005"/>
</dbReference>
<evidence type="ECO:0000256" key="1">
    <source>
        <dbReference type="SAM" id="MobiDB-lite"/>
    </source>
</evidence>
<protein>
    <submittedName>
        <fullName evidence="2">Uncharacterized protein</fullName>
    </submittedName>
</protein>
<gene>
    <name evidence="2" type="ORF">Ccrd_022107</name>
</gene>
<feature type="compositionally biased region" description="Basic and acidic residues" evidence="1">
    <location>
        <begin position="268"/>
        <end position="278"/>
    </location>
</feature>
<dbReference type="STRING" id="59895.A0A103XZC4"/>
<evidence type="ECO:0000313" key="2">
    <source>
        <dbReference type="EMBL" id="KVH99658.1"/>
    </source>
</evidence>
<name>A0A103XZC4_CYNCS</name>
<dbReference type="Pfam" id="PF06219">
    <property type="entry name" value="DUF1005"/>
    <property type="match status" value="2"/>
</dbReference>
<dbReference type="PANTHER" id="PTHR31317">
    <property type="entry name" value="OS08G0163500 PROTEIN"/>
    <property type="match status" value="1"/>
</dbReference>
<dbReference type="OMA" id="KPCVFHN"/>
<dbReference type="Proteomes" id="UP000243975">
    <property type="component" value="Unassembled WGS sequence"/>
</dbReference>
<dbReference type="PANTHER" id="PTHR31317:SF3">
    <property type="entry name" value="OS07G0133500 PROTEIN"/>
    <property type="match status" value="1"/>
</dbReference>
<feature type="region of interest" description="Disordered" evidence="1">
    <location>
        <begin position="254"/>
        <end position="278"/>
    </location>
</feature>
<comment type="caution">
    <text evidence="2">The sequence shown here is derived from an EMBL/GenBank/DDBJ whole genome shotgun (WGS) entry which is preliminary data.</text>
</comment>
<reference evidence="2 3" key="1">
    <citation type="journal article" date="2016" name="Sci. Rep.">
        <title>The genome sequence of the outbreeding globe artichoke constructed de novo incorporating a phase-aware low-pass sequencing strategy of F1 progeny.</title>
        <authorList>
            <person name="Scaglione D."/>
            <person name="Reyes-Chin-Wo S."/>
            <person name="Acquadro A."/>
            <person name="Froenicke L."/>
            <person name="Portis E."/>
            <person name="Beitel C."/>
            <person name="Tirone M."/>
            <person name="Mauro R."/>
            <person name="Lo Monaco A."/>
            <person name="Mauromicale G."/>
            <person name="Faccioli P."/>
            <person name="Cattivelli L."/>
            <person name="Rieseberg L."/>
            <person name="Michelmore R."/>
            <person name="Lanteri S."/>
        </authorList>
    </citation>
    <scope>NUCLEOTIDE SEQUENCE [LARGE SCALE GENOMIC DNA]</scope>
    <source>
        <strain evidence="2">2C</strain>
    </source>
</reference>
<dbReference type="EMBL" id="LEKV01003424">
    <property type="protein sequence ID" value="KVH99658.1"/>
    <property type="molecule type" value="Genomic_DNA"/>
</dbReference>